<dbReference type="EMBL" id="FNDJ01000005">
    <property type="protein sequence ID" value="SDI38213.1"/>
    <property type="molecule type" value="Genomic_DNA"/>
</dbReference>
<gene>
    <name evidence="2" type="ORF">SAMN05421869_105279</name>
</gene>
<proteinExistence type="predicted"/>
<dbReference type="Proteomes" id="UP000199202">
    <property type="component" value="Unassembled WGS sequence"/>
</dbReference>
<accession>A0A1G8K476</accession>
<dbReference type="STRING" id="633440.SAMN05421869_105279"/>
<sequence>MPSERLEAGRPAPRGEAMSTQHRLDALRGTTPPRPHDARAIAALAANPGCSRRALMDGAGVDKDAAARHLGFPAPFGQSPFAITRGNVFEALVKADGCAELLRMLREALGLPVAEVAYHDVENVGAHLRHAHTRALIDRAATGGQDAGTLYDHPLLTLEIAGHTAYLEPDVVAFQLGGRFHIVEIKSFAVIDGQADPAAVAAAARQAAVYVLALRTLLEELGHDPLQVSHDVVLVCPENFANRPVATLVDVRRQLAVLRRQLTRMTSLDRLLAALPEDVTFDLRPDEDGRPTRPVAELADALRGATARYAPDCLSTCDLCFFCRDEARQEGACDLLGRQVRDELGGVASVAEALGLADGTRDPAVGQEEIARLLRNAERLRRECLT</sequence>
<dbReference type="AlphaFoldDB" id="A0A1G8K476"/>
<evidence type="ECO:0000313" key="3">
    <source>
        <dbReference type="Proteomes" id="UP000199202"/>
    </source>
</evidence>
<evidence type="ECO:0000313" key="2">
    <source>
        <dbReference type="EMBL" id="SDI38213.1"/>
    </source>
</evidence>
<name>A0A1G8K476_9ACTN</name>
<evidence type="ECO:0000256" key="1">
    <source>
        <dbReference type="SAM" id="MobiDB-lite"/>
    </source>
</evidence>
<feature type="region of interest" description="Disordered" evidence="1">
    <location>
        <begin position="1"/>
        <end position="21"/>
    </location>
</feature>
<keyword evidence="3" id="KW-1185">Reference proteome</keyword>
<organism evidence="2 3">
    <name type="scientific">Nonomuraea jiangxiensis</name>
    <dbReference type="NCBI Taxonomy" id="633440"/>
    <lineage>
        <taxon>Bacteria</taxon>
        <taxon>Bacillati</taxon>
        <taxon>Actinomycetota</taxon>
        <taxon>Actinomycetes</taxon>
        <taxon>Streptosporangiales</taxon>
        <taxon>Streptosporangiaceae</taxon>
        <taxon>Nonomuraea</taxon>
    </lineage>
</organism>
<protein>
    <submittedName>
        <fullName evidence="2">Uncharacterized protein</fullName>
    </submittedName>
</protein>
<reference evidence="2 3" key="1">
    <citation type="submission" date="2016-10" db="EMBL/GenBank/DDBJ databases">
        <authorList>
            <person name="de Groot N.N."/>
        </authorList>
    </citation>
    <scope>NUCLEOTIDE SEQUENCE [LARGE SCALE GENOMIC DNA]</scope>
    <source>
        <strain evidence="2 3">CGMCC 4.6533</strain>
    </source>
</reference>